<dbReference type="InterPro" id="IPR003593">
    <property type="entry name" value="AAA+_ATPase"/>
</dbReference>
<keyword evidence="2" id="KW-0067">ATP-binding</keyword>
<accession>A0A087MH42</accession>
<organism evidence="6 7">
    <name type="scientific">Arenimonas donghaensis DSM 18148 = HO3-R19</name>
    <dbReference type="NCBI Taxonomy" id="1121014"/>
    <lineage>
        <taxon>Bacteria</taxon>
        <taxon>Pseudomonadati</taxon>
        <taxon>Pseudomonadota</taxon>
        <taxon>Gammaproteobacteria</taxon>
        <taxon>Lysobacterales</taxon>
        <taxon>Lysobacteraceae</taxon>
        <taxon>Arenimonas</taxon>
    </lineage>
</organism>
<protein>
    <recommendedName>
        <fullName evidence="4">Uncharacterized AAA domain-containing protein ycf46</fullName>
    </recommendedName>
</protein>
<dbReference type="GO" id="GO:0016887">
    <property type="term" value="F:ATP hydrolysis activity"/>
    <property type="evidence" value="ECO:0007669"/>
    <property type="project" value="InterPro"/>
</dbReference>
<evidence type="ECO:0000313" key="7">
    <source>
        <dbReference type="Proteomes" id="UP000029085"/>
    </source>
</evidence>
<dbReference type="RefSeq" id="WP_034224160.1">
    <property type="nucleotide sequence ID" value="NZ_AVCJ01000023.1"/>
</dbReference>
<dbReference type="PATRIC" id="fig|1121014.3.peg.1831"/>
<dbReference type="SMART" id="SM00382">
    <property type="entry name" value="AAA"/>
    <property type="match status" value="1"/>
</dbReference>
<proteinExistence type="inferred from homology"/>
<evidence type="ECO:0000256" key="2">
    <source>
        <dbReference type="ARBA" id="ARBA00022840"/>
    </source>
</evidence>
<comment type="caution">
    <text evidence="6">The sequence shown here is derived from an EMBL/GenBank/DDBJ whole genome shotgun (WGS) entry which is preliminary data.</text>
</comment>
<dbReference type="PANTHER" id="PTHR42960:SF1">
    <property type="entry name" value="YCF46 PROTEIN"/>
    <property type="match status" value="1"/>
</dbReference>
<reference evidence="6 7" key="2">
    <citation type="journal article" date="2015" name="Stand. Genomic Sci.">
        <title>High quality draft genomic sequence of Arenimonas donghaensis DSM 18148(T).</title>
        <authorList>
            <person name="Chen F."/>
            <person name="Wang H."/>
            <person name="Cao Y."/>
            <person name="Li X."/>
            <person name="Wang G."/>
        </authorList>
    </citation>
    <scope>NUCLEOTIDE SEQUENCE [LARGE SCALE GENOMIC DNA]</scope>
    <source>
        <strain evidence="6 7">HO3-R19</strain>
    </source>
</reference>
<dbReference type="Gene3D" id="1.10.8.60">
    <property type="match status" value="1"/>
</dbReference>
<dbReference type="Gene3D" id="3.40.50.300">
    <property type="entry name" value="P-loop containing nucleotide triphosphate hydrolases"/>
    <property type="match status" value="1"/>
</dbReference>
<dbReference type="InterPro" id="IPR052381">
    <property type="entry name" value="AAA_domain_protein"/>
</dbReference>
<dbReference type="EMBL" id="AVCJ01000023">
    <property type="protein sequence ID" value="KFL36195.1"/>
    <property type="molecule type" value="Genomic_DNA"/>
</dbReference>
<dbReference type="STRING" id="1121014.N788_04720"/>
<dbReference type="SUPFAM" id="SSF52540">
    <property type="entry name" value="P-loop containing nucleoside triphosphate hydrolases"/>
    <property type="match status" value="2"/>
</dbReference>
<dbReference type="AlphaFoldDB" id="A0A087MH42"/>
<dbReference type="Proteomes" id="UP000029085">
    <property type="component" value="Unassembled WGS sequence"/>
</dbReference>
<evidence type="ECO:0000256" key="3">
    <source>
        <dbReference type="ARBA" id="ARBA00038088"/>
    </source>
</evidence>
<dbReference type="PANTHER" id="PTHR42960">
    <property type="entry name" value="YCF46 PROTEIN"/>
    <property type="match status" value="1"/>
</dbReference>
<dbReference type="InterPro" id="IPR003959">
    <property type="entry name" value="ATPase_AAA_core"/>
</dbReference>
<keyword evidence="1" id="KW-0547">Nucleotide-binding</keyword>
<reference evidence="7" key="1">
    <citation type="submission" date="2013-08" db="EMBL/GenBank/DDBJ databases">
        <title>Genome sequencing of Arenimonas donghaensis.</title>
        <authorList>
            <person name="Chen F."/>
            <person name="Wang G."/>
        </authorList>
    </citation>
    <scope>NUCLEOTIDE SEQUENCE [LARGE SCALE GENOMIC DNA]</scope>
    <source>
        <strain evidence="7">HO3-R19</strain>
    </source>
</reference>
<gene>
    <name evidence="6" type="ORF">N788_04720</name>
</gene>
<evidence type="ECO:0000256" key="4">
    <source>
        <dbReference type="ARBA" id="ARBA00040480"/>
    </source>
</evidence>
<evidence type="ECO:0000313" key="6">
    <source>
        <dbReference type="EMBL" id="KFL36195.1"/>
    </source>
</evidence>
<evidence type="ECO:0000256" key="1">
    <source>
        <dbReference type="ARBA" id="ARBA00022741"/>
    </source>
</evidence>
<evidence type="ECO:0000259" key="5">
    <source>
        <dbReference type="SMART" id="SM00382"/>
    </source>
</evidence>
<dbReference type="InterPro" id="IPR027417">
    <property type="entry name" value="P-loop_NTPase"/>
</dbReference>
<dbReference type="Pfam" id="PF00004">
    <property type="entry name" value="AAA"/>
    <property type="match status" value="1"/>
</dbReference>
<dbReference type="GO" id="GO:0005524">
    <property type="term" value="F:ATP binding"/>
    <property type="evidence" value="ECO:0007669"/>
    <property type="project" value="UniProtKB-KW"/>
</dbReference>
<feature type="domain" description="AAA+ ATPase" evidence="5">
    <location>
        <begin position="265"/>
        <end position="400"/>
    </location>
</feature>
<name>A0A087MH42_9GAMM</name>
<keyword evidence="7" id="KW-1185">Reference proteome</keyword>
<comment type="similarity">
    <text evidence="3">Belongs to the AAA ATPase family. Highly divergent.</text>
</comment>
<sequence length="495" mass="54763">MSELQDLTALVRANTALIVIETPDEARVVDLFRHLLMNVWRPLYRWSITEGMRRVDLDTEDPPIAPPDATTTLRTIRGLDQRSVCLLLDFHPYLGYATTQRLLRETLERRGSLDHSLVLVGAKIELPPDLEHHAVRFSLRLPDENALLKTVKDEAALYMREHGGKRVEVDPEALRAIVRNLRGLSLTEARRLARHLIFADGAIQAGDLPELAKLKFELLNKSGHLHFEYDTAQFADVAGLARLKAWVNQRRAAFTADALPPGLDPPKGMLLLGVQGCGKSLAAKAVAGGFGVPLVRLDFGTLYNKYHGETEKNLRDALTSAEQLSPCVLWIDELEKGLAASASSEDGGVSRRVLGYFLTWMAERKSKVFLVATANAVNDLPPELLRKGRFDEIFFVDLPDHGARAEIFRLHLEKREVDWEGFSLDALANAADGFSGAEIEQAVVSALYAAHADGVPVDEARVVSEVGATRPLSVLMAEQVNALREWARSRTVPAD</sequence>
<dbReference type="OrthoDB" id="9809379at2"/>